<organism evidence="9 10">
    <name type="scientific">Chryseosolibacter histidini</name>
    <dbReference type="NCBI Taxonomy" id="2782349"/>
    <lineage>
        <taxon>Bacteria</taxon>
        <taxon>Pseudomonadati</taxon>
        <taxon>Bacteroidota</taxon>
        <taxon>Cytophagia</taxon>
        <taxon>Cytophagales</taxon>
        <taxon>Chryseotaleaceae</taxon>
        <taxon>Chryseosolibacter</taxon>
    </lineage>
</organism>
<evidence type="ECO:0000256" key="5">
    <source>
        <dbReference type="ARBA" id="ARBA00022989"/>
    </source>
</evidence>
<dbReference type="InterPro" id="IPR005115">
    <property type="entry name" value="Gly_transporter"/>
</dbReference>
<accession>A0AAP2DRJ1</accession>
<dbReference type="Pfam" id="PF03458">
    <property type="entry name" value="Gly_transporter"/>
    <property type="match status" value="2"/>
</dbReference>
<name>A0AAP2DRJ1_9BACT</name>
<evidence type="ECO:0000256" key="6">
    <source>
        <dbReference type="ARBA" id="ARBA00023136"/>
    </source>
</evidence>
<evidence type="ECO:0000256" key="3">
    <source>
        <dbReference type="ARBA" id="ARBA00022475"/>
    </source>
</evidence>
<evidence type="ECO:0000256" key="4">
    <source>
        <dbReference type="ARBA" id="ARBA00022692"/>
    </source>
</evidence>
<comment type="subcellular location">
    <subcellularLocation>
        <location evidence="1">Cell membrane</location>
        <topology evidence="1">Multi-pass membrane protein</topology>
    </subcellularLocation>
</comment>
<keyword evidence="3" id="KW-1003">Cell membrane</keyword>
<gene>
    <name evidence="9" type="ORF">KK083_30120</name>
</gene>
<dbReference type="PANTHER" id="PTHR30506:SF3">
    <property type="entry name" value="UPF0126 INNER MEMBRANE PROTEIN YADS-RELATED"/>
    <property type="match status" value="1"/>
</dbReference>
<dbReference type="RefSeq" id="WP_254169870.1">
    <property type="nucleotide sequence ID" value="NZ_JAHESF010000059.1"/>
</dbReference>
<sequence>METSQLTQYVDFDSTFAAFDLIAVFLFAISGALAAIEKKYDFIGVLVLAFFSGVGGGLIRDAIFIQAGPPKAVTDSKYLIVIFGAFLLSMIFHKPLRRLHRTILLVDAVGLGTYGVVGAHAALQGGLVPLAAILVGVFNATGAGIIRDVLLREEPIIFKPGQFYAGAAIVGTVIYVTLTVVVKPGDMWAALLAIAAAFVIRLLSVKFNWRTRPILKEN</sequence>
<proteinExistence type="inferred from homology"/>
<feature type="transmembrane region" description="Helical" evidence="7">
    <location>
        <begin position="16"/>
        <end position="36"/>
    </location>
</feature>
<evidence type="ECO:0000313" key="10">
    <source>
        <dbReference type="Proteomes" id="UP001319200"/>
    </source>
</evidence>
<dbReference type="EMBL" id="JAHESF010000059">
    <property type="protein sequence ID" value="MBT1701186.1"/>
    <property type="molecule type" value="Genomic_DNA"/>
</dbReference>
<evidence type="ECO:0000256" key="7">
    <source>
        <dbReference type="SAM" id="Phobius"/>
    </source>
</evidence>
<keyword evidence="5 7" id="KW-1133">Transmembrane helix</keyword>
<feature type="domain" description="Glycine transporter" evidence="8">
    <location>
        <begin position="18"/>
        <end position="93"/>
    </location>
</feature>
<evidence type="ECO:0000256" key="1">
    <source>
        <dbReference type="ARBA" id="ARBA00004651"/>
    </source>
</evidence>
<feature type="transmembrane region" description="Helical" evidence="7">
    <location>
        <begin position="103"/>
        <end position="123"/>
    </location>
</feature>
<feature type="transmembrane region" description="Helical" evidence="7">
    <location>
        <begin position="188"/>
        <end position="209"/>
    </location>
</feature>
<comment type="caution">
    <text evidence="9">The sequence shown here is derived from an EMBL/GenBank/DDBJ whole genome shotgun (WGS) entry which is preliminary data.</text>
</comment>
<feature type="transmembrane region" description="Helical" evidence="7">
    <location>
        <begin position="129"/>
        <end position="151"/>
    </location>
</feature>
<evidence type="ECO:0000256" key="2">
    <source>
        <dbReference type="ARBA" id="ARBA00008193"/>
    </source>
</evidence>
<evidence type="ECO:0000259" key="8">
    <source>
        <dbReference type="Pfam" id="PF03458"/>
    </source>
</evidence>
<dbReference type="Proteomes" id="UP001319200">
    <property type="component" value="Unassembled WGS sequence"/>
</dbReference>
<comment type="similarity">
    <text evidence="2">Belongs to the UPF0126 family.</text>
</comment>
<dbReference type="PANTHER" id="PTHR30506">
    <property type="entry name" value="INNER MEMBRANE PROTEIN"/>
    <property type="match status" value="1"/>
</dbReference>
<feature type="transmembrane region" description="Helical" evidence="7">
    <location>
        <begin position="43"/>
        <end position="66"/>
    </location>
</feature>
<feature type="transmembrane region" description="Helical" evidence="7">
    <location>
        <begin position="163"/>
        <end position="182"/>
    </location>
</feature>
<keyword evidence="6 7" id="KW-0472">Membrane</keyword>
<feature type="transmembrane region" description="Helical" evidence="7">
    <location>
        <begin position="78"/>
        <end position="96"/>
    </location>
</feature>
<keyword evidence="4 7" id="KW-0812">Transmembrane</keyword>
<evidence type="ECO:0000313" key="9">
    <source>
        <dbReference type="EMBL" id="MBT1701186.1"/>
    </source>
</evidence>
<dbReference type="GO" id="GO:0005886">
    <property type="term" value="C:plasma membrane"/>
    <property type="evidence" value="ECO:0007669"/>
    <property type="project" value="UniProtKB-SubCell"/>
</dbReference>
<dbReference type="AlphaFoldDB" id="A0AAP2DRJ1"/>
<keyword evidence="10" id="KW-1185">Reference proteome</keyword>
<protein>
    <submittedName>
        <fullName evidence="9">Trimeric intracellular cation channel family protein</fullName>
    </submittedName>
</protein>
<reference evidence="9 10" key="1">
    <citation type="submission" date="2021-05" db="EMBL/GenBank/DDBJ databases">
        <title>A Polyphasic approach of four new species of the genus Ohtaekwangia: Ohtaekwangia histidinii sp. nov., Ohtaekwangia cretensis sp. nov., Ohtaekwangia indiensis sp. nov., Ohtaekwangia reichenbachii sp. nov. from diverse environment.</title>
        <authorList>
            <person name="Octaviana S."/>
        </authorList>
    </citation>
    <scope>NUCLEOTIDE SEQUENCE [LARGE SCALE GENOMIC DNA]</scope>
    <source>
        <strain evidence="9 10">PWU4</strain>
    </source>
</reference>
<feature type="domain" description="Glycine transporter" evidence="8">
    <location>
        <begin position="105"/>
        <end position="178"/>
    </location>
</feature>